<feature type="chain" id="PRO_5043562056" description="Lipocalin/cytosolic fatty-acid binding domain-containing protein" evidence="3">
    <location>
        <begin position="24"/>
        <end position="206"/>
    </location>
</feature>
<feature type="signal peptide" evidence="3">
    <location>
        <begin position="1"/>
        <end position="23"/>
    </location>
</feature>
<comment type="caution">
    <text evidence="5">The sequence shown here is derived from an EMBL/GenBank/DDBJ whole genome shotgun (WGS) entry which is preliminary data.</text>
</comment>
<evidence type="ECO:0000256" key="2">
    <source>
        <dbReference type="RuleBase" id="RU003695"/>
    </source>
</evidence>
<dbReference type="AlphaFoldDB" id="A0AAV2QZN4"/>
<dbReference type="Proteomes" id="UP001497623">
    <property type="component" value="Unassembled WGS sequence"/>
</dbReference>
<dbReference type="Gene3D" id="2.40.128.20">
    <property type="match status" value="1"/>
</dbReference>
<dbReference type="InterPro" id="IPR012674">
    <property type="entry name" value="Calycin"/>
</dbReference>
<evidence type="ECO:0000313" key="6">
    <source>
        <dbReference type="Proteomes" id="UP001497623"/>
    </source>
</evidence>
<dbReference type="SUPFAM" id="SSF50814">
    <property type="entry name" value="Lipocalins"/>
    <property type="match status" value="1"/>
</dbReference>
<keyword evidence="3" id="KW-0732">Signal</keyword>
<evidence type="ECO:0000256" key="1">
    <source>
        <dbReference type="ARBA" id="ARBA00023157"/>
    </source>
</evidence>
<dbReference type="GO" id="GO:0000302">
    <property type="term" value="P:response to reactive oxygen species"/>
    <property type="evidence" value="ECO:0007669"/>
    <property type="project" value="TreeGrafter"/>
</dbReference>
<sequence>MLTNMRIMTISSIVLVSASTVMARPQELGVLGEPTLGLLGEPTSVKHKGTCPNTNLVDNFDIDRFLGTWYEIKALNTVYQNIKSCHKSTFNRASNGVQIKAVGLDQHNKVITSLTNLTFTDHPAKFNTDFVSKDIPAPIEILDTDYDTYACMHSCVSVASIIEDMVFIYARKRTVSQAVIDKCLSIFYQYPDMYPGDLTDTPHTGC</sequence>
<dbReference type="GO" id="GO:0005737">
    <property type="term" value="C:cytoplasm"/>
    <property type="evidence" value="ECO:0007669"/>
    <property type="project" value="TreeGrafter"/>
</dbReference>
<comment type="similarity">
    <text evidence="2">Belongs to the calycin superfamily. Lipocalin family.</text>
</comment>
<dbReference type="Pfam" id="PF00061">
    <property type="entry name" value="Lipocalin"/>
    <property type="match status" value="1"/>
</dbReference>
<evidence type="ECO:0000259" key="4">
    <source>
        <dbReference type="Pfam" id="PF00061"/>
    </source>
</evidence>
<proteinExistence type="inferred from homology"/>
<feature type="domain" description="Lipocalin/cytosolic fatty-acid binding" evidence="4">
    <location>
        <begin position="67"/>
        <end position="184"/>
    </location>
</feature>
<keyword evidence="6" id="KW-1185">Reference proteome</keyword>
<dbReference type="PANTHER" id="PTHR10612">
    <property type="entry name" value="APOLIPOPROTEIN D"/>
    <property type="match status" value="1"/>
</dbReference>
<dbReference type="GO" id="GO:0006629">
    <property type="term" value="P:lipid metabolic process"/>
    <property type="evidence" value="ECO:0007669"/>
    <property type="project" value="TreeGrafter"/>
</dbReference>
<dbReference type="PROSITE" id="PS00213">
    <property type="entry name" value="LIPOCALIN"/>
    <property type="match status" value="1"/>
</dbReference>
<evidence type="ECO:0000313" key="5">
    <source>
        <dbReference type="EMBL" id="CAL4109326.1"/>
    </source>
</evidence>
<dbReference type="InterPro" id="IPR003057">
    <property type="entry name" value="Invtbrt_color"/>
</dbReference>
<dbReference type="GO" id="GO:0031409">
    <property type="term" value="F:pigment binding"/>
    <property type="evidence" value="ECO:0007669"/>
    <property type="project" value="InterPro"/>
</dbReference>
<dbReference type="InterPro" id="IPR000566">
    <property type="entry name" value="Lipocln_cytosolic_FA-bd_dom"/>
</dbReference>
<organism evidence="5 6">
    <name type="scientific">Meganyctiphanes norvegica</name>
    <name type="common">Northern krill</name>
    <name type="synonym">Thysanopoda norvegica</name>
    <dbReference type="NCBI Taxonomy" id="48144"/>
    <lineage>
        <taxon>Eukaryota</taxon>
        <taxon>Metazoa</taxon>
        <taxon>Ecdysozoa</taxon>
        <taxon>Arthropoda</taxon>
        <taxon>Crustacea</taxon>
        <taxon>Multicrustacea</taxon>
        <taxon>Malacostraca</taxon>
        <taxon>Eumalacostraca</taxon>
        <taxon>Eucarida</taxon>
        <taxon>Euphausiacea</taxon>
        <taxon>Euphausiidae</taxon>
        <taxon>Meganyctiphanes</taxon>
    </lineage>
</organism>
<dbReference type="InterPro" id="IPR022272">
    <property type="entry name" value="Lipocalin_CS"/>
</dbReference>
<accession>A0AAV2QZN4</accession>
<dbReference type="PRINTS" id="PR01273">
    <property type="entry name" value="INVTBRTCOLOR"/>
</dbReference>
<dbReference type="EMBL" id="CAXKWB010013981">
    <property type="protein sequence ID" value="CAL4109326.1"/>
    <property type="molecule type" value="Genomic_DNA"/>
</dbReference>
<reference evidence="5 6" key="1">
    <citation type="submission" date="2024-05" db="EMBL/GenBank/DDBJ databases">
        <authorList>
            <person name="Wallberg A."/>
        </authorList>
    </citation>
    <scope>NUCLEOTIDE SEQUENCE [LARGE SCALE GENOMIC DNA]</scope>
</reference>
<gene>
    <name evidence="5" type="ORF">MNOR_LOCUS19085</name>
</gene>
<protein>
    <recommendedName>
        <fullName evidence="4">Lipocalin/cytosolic fatty-acid binding domain-containing protein</fullName>
    </recommendedName>
</protein>
<dbReference type="PRINTS" id="PR00179">
    <property type="entry name" value="LIPOCALIN"/>
</dbReference>
<dbReference type="PANTHER" id="PTHR10612:SF34">
    <property type="entry name" value="APOLIPOPROTEIN D"/>
    <property type="match status" value="1"/>
</dbReference>
<evidence type="ECO:0000256" key="3">
    <source>
        <dbReference type="SAM" id="SignalP"/>
    </source>
</evidence>
<name>A0AAV2QZN4_MEGNR</name>
<keyword evidence="1" id="KW-1015">Disulfide bond</keyword>